<keyword evidence="3" id="KW-1185">Reference proteome</keyword>
<evidence type="ECO:0000259" key="1">
    <source>
        <dbReference type="Pfam" id="PF06904"/>
    </source>
</evidence>
<sequence>MILLLLLMIAAGVLVSGRVSIPNRYNPWANFDAREEPGVLTRLKLARLRADFPQCLVALKTTALKASPLPDRTTGDCPLLATVRVTGSDVAFSSPYTATCAVATAWGAFERHALQPAALRHFGQRVVRVEHLGSFACRSIAGRDRLSEHASANALDIAGFVLADGRRISVLSDWKGGGDKAAFLRDLRDGACRFFNVTLGPDYNAAHANHFHLDMGGYRICR</sequence>
<dbReference type="RefSeq" id="WP_379879003.1">
    <property type="nucleotide sequence ID" value="NZ_JBHUIP010000016.1"/>
</dbReference>
<dbReference type="EMBL" id="JBHUIP010000016">
    <property type="protein sequence ID" value="MFD2265549.1"/>
    <property type="molecule type" value="Genomic_DNA"/>
</dbReference>
<dbReference type="Pfam" id="PF06904">
    <property type="entry name" value="Extensin-like_C"/>
    <property type="match status" value="1"/>
</dbReference>
<protein>
    <submittedName>
        <fullName evidence="2">Extensin family protein</fullName>
    </submittedName>
</protein>
<evidence type="ECO:0000313" key="2">
    <source>
        <dbReference type="EMBL" id="MFD2265549.1"/>
    </source>
</evidence>
<organism evidence="2 3">
    <name type="scientific">Lacibacterium aquatile</name>
    <dbReference type="NCBI Taxonomy" id="1168082"/>
    <lineage>
        <taxon>Bacteria</taxon>
        <taxon>Pseudomonadati</taxon>
        <taxon>Pseudomonadota</taxon>
        <taxon>Alphaproteobacteria</taxon>
        <taxon>Rhodospirillales</taxon>
        <taxon>Rhodospirillaceae</taxon>
    </lineage>
</organism>
<name>A0ABW5DX27_9PROT</name>
<proteinExistence type="predicted"/>
<dbReference type="InterPro" id="IPR009683">
    <property type="entry name" value="Extensin-like_C"/>
</dbReference>
<gene>
    <name evidence="2" type="ORF">ACFSM5_21785</name>
</gene>
<reference evidence="3" key="1">
    <citation type="journal article" date="2019" name="Int. J. Syst. Evol. Microbiol.">
        <title>The Global Catalogue of Microorganisms (GCM) 10K type strain sequencing project: providing services to taxonomists for standard genome sequencing and annotation.</title>
        <authorList>
            <consortium name="The Broad Institute Genomics Platform"/>
            <consortium name="The Broad Institute Genome Sequencing Center for Infectious Disease"/>
            <person name="Wu L."/>
            <person name="Ma J."/>
        </authorList>
    </citation>
    <scope>NUCLEOTIDE SEQUENCE [LARGE SCALE GENOMIC DNA]</scope>
    <source>
        <strain evidence="3">CGMCC 1.19062</strain>
    </source>
</reference>
<feature type="domain" description="Extensin-like C-terminal" evidence="1">
    <location>
        <begin position="54"/>
        <end position="222"/>
    </location>
</feature>
<comment type="caution">
    <text evidence="2">The sequence shown here is derived from an EMBL/GenBank/DDBJ whole genome shotgun (WGS) entry which is preliminary data.</text>
</comment>
<dbReference type="Proteomes" id="UP001597295">
    <property type="component" value="Unassembled WGS sequence"/>
</dbReference>
<accession>A0ABW5DX27</accession>
<evidence type="ECO:0000313" key="3">
    <source>
        <dbReference type="Proteomes" id="UP001597295"/>
    </source>
</evidence>